<sequence length="94" mass="11205">RNLAYRSLLLKQLVSSHFRCLFFELFPFVVKFCLFCEENMVRCLLHSCLLVCARYKHVLYLSVANGWLFLRCLSVLKPLFSQNCYCCSMYLHCF</sequence>
<keyword evidence="2" id="KW-1185">Reference proteome</keyword>
<comment type="caution">
    <text evidence="1">The sequence shown here is derived from an EMBL/GenBank/DDBJ whole genome shotgun (WGS) entry which is preliminary data.</text>
</comment>
<feature type="non-terminal residue" evidence="1">
    <location>
        <position position="1"/>
    </location>
</feature>
<reference evidence="1 2" key="1">
    <citation type="submission" date="2019-10" db="EMBL/GenBank/DDBJ databases">
        <title>Assembly and Annotation for the nematode Trichostrongylus colubriformis.</title>
        <authorList>
            <person name="Martin J."/>
        </authorList>
    </citation>
    <scope>NUCLEOTIDE SEQUENCE [LARGE SCALE GENOMIC DNA]</scope>
    <source>
        <strain evidence="1">G859</strain>
        <tissue evidence="1">Whole worm</tissue>
    </source>
</reference>
<name>A0AAN8EWD1_TRICO</name>
<evidence type="ECO:0000313" key="2">
    <source>
        <dbReference type="Proteomes" id="UP001331761"/>
    </source>
</evidence>
<protein>
    <submittedName>
        <fullName evidence="1">Uncharacterized protein</fullName>
    </submittedName>
</protein>
<organism evidence="1 2">
    <name type="scientific">Trichostrongylus colubriformis</name>
    <name type="common">Black scour worm</name>
    <dbReference type="NCBI Taxonomy" id="6319"/>
    <lineage>
        <taxon>Eukaryota</taxon>
        <taxon>Metazoa</taxon>
        <taxon>Ecdysozoa</taxon>
        <taxon>Nematoda</taxon>
        <taxon>Chromadorea</taxon>
        <taxon>Rhabditida</taxon>
        <taxon>Rhabditina</taxon>
        <taxon>Rhabditomorpha</taxon>
        <taxon>Strongyloidea</taxon>
        <taxon>Trichostrongylidae</taxon>
        <taxon>Trichostrongylus</taxon>
    </lineage>
</organism>
<gene>
    <name evidence="1" type="ORF">GCK32_022197</name>
</gene>
<accession>A0AAN8EWD1</accession>
<dbReference type="Proteomes" id="UP001331761">
    <property type="component" value="Unassembled WGS sequence"/>
</dbReference>
<dbReference type="EMBL" id="WIXE01020077">
    <property type="protein sequence ID" value="KAK5969501.1"/>
    <property type="molecule type" value="Genomic_DNA"/>
</dbReference>
<proteinExistence type="predicted"/>
<dbReference type="AlphaFoldDB" id="A0AAN8EWD1"/>
<evidence type="ECO:0000313" key="1">
    <source>
        <dbReference type="EMBL" id="KAK5969501.1"/>
    </source>
</evidence>